<evidence type="ECO:0000259" key="1">
    <source>
        <dbReference type="SMART" id="SM00933"/>
    </source>
</evidence>
<dbReference type="InterPro" id="IPR018977">
    <property type="entry name" value="NurA_domain"/>
</dbReference>
<feature type="domain" description="NurA" evidence="1">
    <location>
        <begin position="50"/>
        <end position="302"/>
    </location>
</feature>
<reference evidence="2 3" key="1">
    <citation type="submission" date="2020-02" db="EMBL/GenBank/DDBJ databases">
        <title>Comparative genome analysis reveals the metabolism and evolution of the thermophilic archaeal genus Metallosphaera.</title>
        <authorList>
            <person name="Jiang C."/>
        </authorList>
    </citation>
    <scope>NUCLEOTIDE SEQUENCE [LARGE SCALE GENOMIC DNA]</scope>
    <source>
        <strain evidence="2 3">Ric-A</strain>
    </source>
</reference>
<dbReference type="KEGG" id="mten:GWK48_08625"/>
<dbReference type="AlphaFoldDB" id="A0A6N0NYH5"/>
<proteinExistence type="predicted"/>
<gene>
    <name evidence="2" type="ORF">GWK48_08625</name>
</gene>
<dbReference type="OrthoDB" id="33831at2157"/>
<evidence type="ECO:0000313" key="3">
    <source>
        <dbReference type="Proteomes" id="UP000509301"/>
    </source>
</evidence>
<dbReference type="EMBL" id="CP049074">
    <property type="protein sequence ID" value="QKR00428.1"/>
    <property type="molecule type" value="Genomic_DNA"/>
</dbReference>
<evidence type="ECO:0000313" key="2">
    <source>
        <dbReference type="EMBL" id="QKR00428.1"/>
    </source>
</evidence>
<name>A0A6N0NYH5_9CREN</name>
<dbReference type="Pfam" id="PF09376">
    <property type="entry name" value="NurA"/>
    <property type="match status" value="1"/>
</dbReference>
<sequence length="330" mass="38055">MIEKVYEELVVNAQNIAGKLNVTKEELTEELGSIVQGNWKEFVPSSPTRKKFMAVDGGEFVKELRAGTVFVLNAEALITEGINVVDMAQDVRSGVFRPGNKARERVGELMNLMELKLALENGEKVDWILMDGSVKMKLGDVKPLEGKLTFEEGKINSLKHQDESIMLTHLVYEKQVYMARLLSRYGTKLAWISKMNKSRDLFRHEISDIAILETLTVKMGRTPTTCRPLIKGEIDLEDERRDLENFQVCSFYARLEDQERVLRIDVMTSDEEGIQTLMNDLYHISVKGYPYPLVKVHFDVKISYNDRSRIIEILNLKRKRSVDWWPGQFY</sequence>
<protein>
    <submittedName>
        <fullName evidence="2">DNA double-strand break repair nuclease NurA</fullName>
    </submittedName>
</protein>
<organism evidence="2 3">
    <name type="scientific">Metallosphaera tengchongensis</name>
    <dbReference type="NCBI Taxonomy" id="1532350"/>
    <lineage>
        <taxon>Archaea</taxon>
        <taxon>Thermoproteota</taxon>
        <taxon>Thermoprotei</taxon>
        <taxon>Sulfolobales</taxon>
        <taxon>Sulfolobaceae</taxon>
        <taxon>Metallosphaera</taxon>
    </lineage>
</organism>
<accession>A0A6N0NYH5</accession>
<dbReference type="Proteomes" id="UP000509301">
    <property type="component" value="Chromosome"/>
</dbReference>
<dbReference type="RefSeq" id="WP_174631414.1">
    <property type="nucleotide sequence ID" value="NZ_CP049074.1"/>
</dbReference>
<dbReference type="SMART" id="SM00933">
    <property type="entry name" value="NurA"/>
    <property type="match status" value="1"/>
</dbReference>
<dbReference type="NCBIfam" id="NF041033">
    <property type="entry name" value="NurA_Sulf"/>
    <property type="match status" value="1"/>
</dbReference>
<dbReference type="GeneID" id="55642003"/>
<dbReference type="InterPro" id="IPR053461">
    <property type="entry name" value="DSB_repair_nuclease_NurA"/>
</dbReference>
<keyword evidence="3" id="KW-1185">Reference proteome</keyword>